<dbReference type="InterPro" id="IPR050834">
    <property type="entry name" value="Glycosyltransf_2"/>
</dbReference>
<evidence type="ECO:0000313" key="3">
    <source>
        <dbReference type="Proteomes" id="UP001195903"/>
    </source>
</evidence>
<organism evidence="2 3">
    <name type="scientific">Shewanella jiangmenensis</name>
    <dbReference type="NCBI Taxonomy" id="2837387"/>
    <lineage>
        <taxon>Bacteria</taxon>
        <taxon>Pseudomonadati</taxon>
        <taxon>Pseudomonadota</taxon>
        <taxon>Gammaproteobacteria</taxon>
        <taxon>Alteromonadales</taxon>
        <taxon>Shewanellaceae</taxon>
        <taxon>Shewanella</taxon>
    </lineage>
</organism>
<dbReference type="CDD" id="cd00761">
    <property type="entry name" value="Glyco_tranf_GTA_type"/>
    <property type="match status" value="1"/>
</dbReference>
<gene>
    <name evidence="2" type="ORF">KJI95_00460</name>
</gene>
<evidence type="ECO:0000259" key="1">
    <source>
        <dbReference type="Pfam" id="PF00535"/>
    </source>
</evidence>
<reference evidence="2 3" key="1">
    <citation type="submission" date="2021-05" db="EMBL/GenBank/DDBJ databases">
        <title>Shewanella sp. JM162201.</title>
        <authorList>
            <person name="Xu S."/>
            <person name="Li A."/>
        </authorList>
    </citation>
    <scope>NUCLEOTIDE SEQUENCE [LARGE SCALE GENOMIC DNA]</scope>
    <source>
        <strain evidence="2 3">JM162201</strain>
    </source>
</reference>
<dbReference type="InterPro" id="IPR001173">
    <property type="entry name" value="Glyco_trans_2-like"/>
</dbReference>
<comment type="caution">
    <text evidence="2">The sequence shown here is derived from an EMBL/GenBank/DDBJ whole genome shotgun (WGS) entry which is preliminary data.</text>
</comment>
<evidence type="ECO:0000313" key="2">
    <source>
        <dbReference type="EMBL" id="MBT1442999.1"/>
    </source>
</evidence>
<dbReference type="EMBL" id="JAHEPS010000001">
    <property type="protein sequence ID" value="MBT1442999.1"/>
    <property type="molecule type" value="Genomic_DNA"/>
</dbReference>
<keyword evidence="3" id="KW-1185">Reference proteome</keyword>
<protein>
    <submittedName>
        <fullName evidence="2">Glycosyltransferase family 2 protein</fullName>
    </submittedName>
</protein>
<feature type="domain" description="Glycosyltransferase 2-like" evidence="1">
    <location>
        <begin position="6"/>
        <end position="119"/>
    </location>
</feature>
<dbReference type="RefSeq" id="WP_214505212.1">
    <property type="nucleotide sequence ID" value="NZ_JAHEPS010000001.1"/>
</dbReference>
<dbReference type="InterPro" id="IPR029044">
    <property type="entry name" value="Nucleotide-diphossugar_trans"/>
</dbReference>
<dbReference type="Pfam" id="PF00535">
    <property type="entry name" value="Glycos_transf_2"/>
    <property type="match status" value="1"/>
</dbReference>
<name>A0ABS5V090_9GAMM</name>
<dbReference type="PANTHER" id="PTHR43685">
    <property type="entry name" value="GLYCOSYLTRANSFERASE"/>
    <property type="match status" value="1"/>
</dbReference>
<dbReference type="Proteomes" id="UP001195903">
    <property type="component" value="Unassembled WGS sequence"/>
</dbReference>
<accession>A0ABS5V090</accession>
<dbReference type="Gene3D" id="3.90.550.10">
    <property type="entry name" value="Spore Coat Polysaccharide Biosynthesis Protein SpsA, Chain A"/>
    <property type="match status" value="1"/>
</dbReference>
<proteinExistence type="predicted"/>
<dbReference type="SUPFAM" id="SSF53448">
    <property type="entry name" value="Nucleotide-diphospho-sugar transferases"/>
    <property type="match status" value="1"/>
</dbReference>
<dbReference type="PANTHER" id="PTHR43685:SF2">
    <property type="entry name" value="GLYCOSYLTRANSFERASE 2-LIKE DOMAIN-CONTAINING PROTEIN"/>
    <property type="match status" value="1"/>
</dbReference>
<sequence length="296" mass="33864">MDKLISIVIPSFNRQEDLVHCLERLEHQTNLDFEVVVVDDCSFRPVKIECEFNYDLVLYRSDVNLGAAGARNKGVQLARGDWILFLDDDDSFTDDKLQVVLDLISRKRDVNFIYHRALIHMINERCSYITSVTDSNCLSFERLLGGNYVGGAPVFAIKKELFLSVDGFDTTLPAIEDYEFVLRLSLLKSVNVCFLDAVLTECRYITKRASVSKNFDALETAITILNKRFVNFENQDVFSVNCHLMRAHCLLMNLDRRCSLYYVKAFCSTTNFKYILAGTISLLSPKALIFIRSRIG</sequence>